<comment type="subcellular location">
    <subcellularLocation>
        <location evidence="1">Cell inner membrane</location>
        <topology evidence="1">Multi-pass membrane protein</topology>
    </subcellularLocation>
    <subcellularLocation>
        <location evidence="8">Cell membrane</location>
        <topology evidence="8">Multi-pass membrane protein</topology>
    </subcellularLocation>
</comment>
<dbReference type="Gene3D" id="1.10.3720.10">
    <property type="entry name" value="MetI-like"/>
    <property type="match status" value="1"/>
</dbReference>
<keyword evidence="4" id="KW-0997">Cell inner membrane</keyword>
<evidence type="ECO:0000256" key="5">
    <source>
        <dbReference type="ARBA" id="ARBA00022692"/>
    </source>
</evidence>
<comment type="similarity">
    <text evidence="8">Belongs to the binding-protein-dependent transport system permease family.</text>
</comment>
<evidence type="ECO:0000256" key="6">
    <source>
        <dbReference type="ARBA" id="ARBA00022989"/>
    </source>
</evidence>
<proteinExistence type="inferred from homology"/>
<comment type="caution">
    <text evidence="10">The sequence shown here is derived from an EMBL/GenBank/DDBJ whole genome shotgun (WGS) entry which is preliminary data.</text>
</comment>
<dbReference type="PANTHER" id="PTHR43386:SF1">
    <property type="entry name" value="D,D-DIPEPTIDE TRANSPORT SYSTEM PERMEASE PROTEIN DDPC-RELATED"/>
    <property type="match status" value="1"/>
</dbReference>
<evidence type="ECO:0000256" key="1">
    <source>
        <dbReference type="ARBA" id="ARBA00004429"/>
    </source>
</evidence>
<dbReference type="SUPFAM" id="SSF53850">
    <property type="entry name" value="Periplasmic binding protein-like II"/>
    <property type="match status" value="1"/>
</dbReference>
<feature type="transmembrane region" description="Helical" evidence="8">
    <location>
        <begin position="344"/>
        <end position="368"/>
    </location>
</feature>
<keyword evidence="7 8" id="KW-0472">Membrane</keyword>
<dbReference type="InterPro" id="IPR000914">
    <property type="entry name" value="SBP_5_dom"/>
</dbReference>
<keyword evidence="11" id="KW-1185">Reference proteome</keyword>
<feature type="domain" description="ABC transmembrane type-1" evidence="9">
    <location>
        <begin position="296"/>
        <end position="485"/>
    </location>
</feature>
<organism evidence="10 11">
    <name type="scientific">Serratia aquatilis</name>
    <dbReference type="NCBI Taxonomy" id="1737515"/>
    <lineage>
        <taxon>Bacteria</taxon>
        <taxon>Pseudomonadati</taxon>
        <taxon>Pseudomonadota</taxon>
        <taxon>Gammaproteobacteria</taxon>
        <taxon>Enterobacterales</taxon>
        <taxon>Yersiniaceae</taxon>
        <taxon>Serratia</taxon>
    </lineage>
</organism>
<dbReference type="Gene3D" id="3.10.105.10">
    <property type="entry name" value="Dipeptide-binding Protein, Domain 3"/>
    <property type="match status" value="1"/>
</dbReference>
<dbReference type="InterPro" id="IPR035906">
    <property type="entry name" value="MetI-like_sf"/>
</dbReference>
<dbReference type="PANTHER" id="PTHR43386">
    <property type="entry name" value="OLIGOPEPTIDE TRANSPORT SYSTEM PERMEASE PROTEIN APPC"/>
    <property type="match status" value="1"/>
</dbReference>
<dbReference type="Proteomes" id="UP001589792">
    <property type="component" value="Unassembled WGS sequence"/>
</dbReference>
<name>A0ABV6E8J3_9GAMM</name>
<gene>
    <name evidence="10" type="ORF">ACFFJ3_02100</name>
</gene>
<reference evidence="10 11" key="1">
    <citation type="submission" date="2024-09" db="EMBL/GenBank/DDBJ databases">
        <authorList>
            <person name="Sun Q."/>
            <person name="Mori K."/>
        </authorList>
    </citation>
    <scope>NUCLEOTIDE SEQUENCE [LARGE SCALE GENOMIC DNA]</scope>
    <source>
        <strain evidence="10 11">CCM 8626</strain>
    </source>
</reference>
<dbReference type="Gene3D" id="3.40.190.10">
    <property type="entry name" value="Periplasmic binding protein-like II"/>
    <property type="match status" value="1"/>
</dbReference>
<dbReference type="InterPro" id="IPR000515">
    <property type="entry name" value="MetI-like"/>
</dbReference>
<dbReference type="CDD" id="cd06261">
    <property type="entry name" value="TM_PBP2"/>
    <property type="match status" value="1"/>
</dbReference>
<feature type="transmembrane region" description="Helical" evidence="8">
    <location>
        <begin position="409"/>
        <end position="430"/>
    </location>
</feature>
<dbReference type="InterPro" id="IPR050366">
    <property type="entry name" value="BP-dependent_transpt_permease"/>
</dbReference>
<feature type="transmembrane region" description="Helical" evidence="8">
    <location>
        <begin position="300"/>
        <end position="324"/>
    </location>
</feature>
<feature type="transmembrane region" description="Helical" evidence="8">
    <location>
        <begin position="462"/>
        <end position="484"/>
    </location>
</feature>
<dbReference type="CDD" id="cd00995">
    <property type="entry name" value="PBP2_NikA_DppA_OppA_like"/>
    <property type="match status" value="1"/>
</dbReference>
<evidence type="ECO:0000256" key="3">
    <source>
        <dbReference type="ARBA" id="ARBA00022475"/>
    </source>
</evidence>
<dbReference type="RefSeq" id="WP_380672491.1">
    <property type="nucleotide sequence ID" value="NZ_CP173186.1"/>
</dbReference>
<keyword evidence="2 8" id="KW-0813">Transport</keyword>
<keyword evidence="5 8" id="KW-0812">Transmembrane</keyword>
<protein>
    <submittedName>
        <fullName evidence="10">ABC transporter substrate-binding protein</fullName>
    </submittedName>
</protein>
<evidence type="ECO:0000256" key="2">
    <source>
        <dbReference type="ARBA" id="ARBA00022448"/>
    </source>
</evidence>
<keyword evidence="3" id="KW-1003">Cell membrane</keyword>
<dbReference type="EMBL" id="JBHLXG010000003">
    <property type="protein sequence ID" value="MFC0225307.1"/>
    <property type="molecule type" value="Genomic_DNA"/>
</dbReference>
<dbReference type="Pfam" id="PF00528">
    <property type="entry name" value="BPD_transp_1"/>
    <property type="match status" value="1"/>
</dbReference>
<evidence type="ECO:0000256" key="4">
    <source>
        <dbReference type="ARBA" id="ARBA00022519"/>
    </source>
</evidence>
<evidence type="ECO:0000313" key="10">
    <source>
        <dbReference type="EMBL" id="MFC0225307.1"/>
    </source>
</evidence>
<accession>A0ABV6E8J3</accession>
<evidence type="ECO:0000313" key="11">
    <source>
        <dbReference type="Proteomes" id="UP001589792"/>
    </source>
</evidence>
<evidence type="ECO:0000256" key="7">
    <source>
        <dbReference type="ARBA" id="ARBA00023136"/>
    </source>
</evidence>
<evidence type="ECO:0000256" key="8">
    <source>
        <dbReference type="RuleBase" id="RU363032"/>
    </source>
</evidence>
<dbReference type="PROSITE" id="PS50928">
    <property type="entry name" value="ABC_TM1"/>
    <property type="match status" value="1"/>
</dbReference>
<evidence type="ECO:0000259" key="9">
    <source>
        <dbReference type="PROSITE" id="PS50928"/>
    </source>
</evidence>
<keyword evidence="6 8" id="KW-1133">Transmembrane helix</keyword>
<dbReference type="SUPFAM" id="SSF161098">
    <property type="entry name" value="MetI-like"/>
    <property type="match status" value="1"/>
</dbReference>
<sequence>MSDKIAAAAAVNTDDPISVEANLPKLSELEYRFITEPATAVAELQAGRVDLAIPPTVPISMIPTIQANPKLAVVTTDGPTIYSLRYNTRQGITMDERLRKAMILGVDRDTIIKSILGGQAEPIASLQGARSFGCDPEMKPLPYDPVMAKKLLTEVGVKPGSKIQIDIRGNDATFNEVVQAVSSYLQMIGINATIKPYETNVLLNDIIPQGKTGAMFQQSWGGWTFDFDNTAYSMYYPGEKWNPYNNDPKMHELLFPDGGEKVDLMARLITPFSNPSHLLGTDPLGRDVLARVITGGKISLLVGFTSVIGAVVIGVTMGLIAGYYRGFWDMVVMRFADVQLALPFILLAITFIAIVGGGLMNTIILLIVSQWVQYARLVRGSVLALREREFILSAHAIGVKDWRIIFQHLLPNLLGPVIVLSTLNVANNILLESSLTFLGLGVDPTIPSWGGMLADGRTYLQTAWWISVFPGLAILLTVLGLNLLGDWLRDSLDPTGRASR</sequence>
<dbReference type="Pfam" id="PF00496">
    <property type="entry name" value="SBP_bac_5"/>
    <property type="match status" value="1"/>
</dbReference>